<protein>
    <submittedName>
        <fullName evidence="2">Uncharacterized protein</fullName>
    </submittedName>
</protein>
<comment type="caution">
    <text evidence="2">The sequence shown here is derived from an EMBL/GenBank/DDBJ whole genome shotgun (WGS) entry which is preliminary data.</text>
</comment>
<feature type="region of interest" description="Disordered" evidence="1">
    <location>
        <begin position="42"/>
        <end position="96"/>
    </location>
</feature>
<accession>A0A2H0XDM7</accession>
<dbReference type="Proteomes" id="UP000230340">
    <property type="component" value="Unassembled WGS sequence"/>
</dbReference>
<evidence type="ECO:0000313" key="3">
    <source>
        <dbReference type="Proteomes" id="UP000230340"/>
    </source>
</evidence>
<dbReference type="AlphaFoldDB" id="A0A2H0XDM7"/>
<evidence type="ECO:0000256" key="1">
    <source>
        <dbReference type="SAM" id="MobiDB-lite"/>
    </source>
</evidence>
<dbReference type="EMBL" id="PEYT01000020">
    <property type="protein sequence ID" value="PIS23036.1"/>
    <property type="molecule type" value="Genomic_DNA"/>
</dbReference>
<sequence length="96" mass="10004">MNKQKLIPLMVAAFVILGGATIGIGKFGPSLVHAQTPATQVQQVAPEKGEALEMQGKKSAEANEPANEQAQDKNLLGGGHQDADGATVDHQFEGVE</sequence>
<proteinExistence type="predicted"/>
<organism evidence="2 3">
    <name type="scientific">candidate division WWE3 bacterium CG08_land_8_20_14_0_20_40_13</name>
    <dbReference type="NCBI Taxonomy" id="1975084"/>
    <lineage>
        <taxon>Bacteria</taxon>
        <taxon>Katanobacteria</taxon>
    </lineage>
</organism>
<feature type="compositionally biased region" description="Basic and acidic residues" evidence="1">
    <location>
        <begin position="47"/>
        <end position="61"/>
    </location>
</feature>
<evidence type="ECO:0000313" key="2">
    <source>
        <dbReference type="EMBL" id="PIS23036.1"/>
    </source>
</evidence>
<gene>
    <name evidence="2" type="ORF">COT49_02220</name>
</gene>
<name>A0A2H0XDM7_UNCKA</name>
<reference evidence="3" key="1">
    <citation type="submission" date="2017-09" db="EMBL/GenBank/DDBJ databases">
        <title>Depth-based differentiation of microbial function through sediment-hosted aquifers and enrichment of novel symbionts in the deep terrestrial subsurface.</title>
        <authorList>
            <person name="Probst A.J."/>
            <person name="Ladd B."/>
            <person name="Jarett J.K."/>
            <person name="Geller-Mcgrath D.E."/>
            <person name="Sieber C.M.K."/>
            <person name="Emerson J.B."/>
            <person name="Anantharaman K."/>
            <person name="Thomas B.C."/>
            <person name="Malmstrom R."/>
            <person name="Stieglmeier M."/>
            <person name="Klingl A."/>
            <person name="Woyke T."/>
            <person name="Ryan C.M."/>
            <person name="Banfield J.F."/>
        </authorList>
    </citation>
    <scope>NUCLEOTIDE SEQUENCE [LARGE SCALE GENOMIC DNA]</scope>
</reference>